<evidence type="ECO:0000313" key="1">
    <source>
        <dbReference type="EMBL" id="WEG73805.1"/>
    </source>
</evidence>
<protein>
    <submittedName>
        <fullName evidence="1">Uncharacterized protein</fullName>
    </submittedName>
</protein>
<reference evidence="1" key="1">
    <citation type="submission" date="2022-10" db="EMBL/GenBank/DDBJ databases">
        <title>Vagococcus sp. isolated from poultry meat.</title>
        <authorList>
            <person name="Johansson P."/>
            <person name="Bjorkroth J."/>
        </authorList>
    </citation>
    <scope>NUCLEOTIDE SEQUENCE</scope>
    <source>
        <strain evidence="1">STAA11</strain>
    </source>
</reference>
<dbReference type="KEGG" id="vie:OL234_02520"/>
<dbReference type="EMBL" id="CP110232">
    <property type="protein sequence ID" value="WEG73805.1"/>
    <property type="molecule type" value="Genomic_DNA"/>
</dbReference>
<organism evidence="1 2">
    <name type="scientific">Vagococcus intermedius</name>
    <dbReference type="NCBI Taxonomy" id="2991418"/>
    <lineage>
        <taxon>Bacteria</taxon>
        <taxon>Bacillati</taxon>
        <taxon>Bacillota</taxon>
        <taxon>Bacilli</taxon>
        <taxon>Lactobacillales</taxon>
        <taxon>Enterococcaceae</taxon>
        <taxon>Vagococcus</taxon>
    </lineage>
</organism>
<gene>
    <name evidence="1" type="ORF">OL234_02520</name>
</gene>
<dbReference type="AlphaFoldDB" id="A0AAF0CVL7"/>
<evidence type="ECO:0000313" key="2">
    <source>
        <dbReference type="Proteomes" id="UP001179647"/>
    </source>
</evidence>
<dbReference type="Proteomes" id="UP001179647">
    <property type="component" value="Chromosome"/>
</dbReference>
<dbReference type="RefSeq" id="WP_275469605.1">
    <property type="nucleotide sequence ID" value="NZ_CP110232.1"/>
</dbReference>
<sequence length="178" mass="21329">MKLNKKELSFFTENQKMIHSILKRCHIYPYSPDYEDFVQIGRLLFLQILEKTAVLSLDNLPLAKRPSYIYQQLYWRLRDEQRRYLRYKTKIEPRDVALDLESPLLNPQIDFSETLNAKEILLELLPLLTSAERLLLLTLIHHPTSLNDYAKKNQLPRSSVYRYRKNIQKKFLALIHKN</sequence>
<proteinExistence type="predicted"/>
<keyword evidence="2" id="KW-1185">Reference proteome</keyword>
<name>A0AAF0CVL7_9ENTE</name>
<accession>A0AAF0CVL7</accession>